<protein>
    <recommendedName>
        <fullName evidence="2">NERD domain-containing protein</fullName>
    </recommendedName>
</protein>
<dbReference type="InterPro" id="IPR018527">
    <property type="entry name" value="Rubredoxin_Fe_BS"/>
</dbReference>
<gene>
    <name evidence="3" type="ORF">P343_05725</name>
</gene>
<evidence type="ECO:0000259" key="2">
    <source>
        <dbReference type="PROSITE" id="PS50965"/>
    </source>
</evidence>
<dbReference type="eggNOG" id="ENOG5031K0D">
    <property type="taxonomic scope" value="Bacteria"/>
</dbReference>
<comment type="caution">
    <text evidence="3">The sequence shown here is derived from an EMBL/GenBank/DDBJ whole genome shotgun (WGS) entry which is preliminary data.</text>
</comment>
<dbReference type="Pfam" id="PF08378">
    <property type="entry name" value="NERD"/>
    <property type="match status" value="1"/>
</dbReference>
<organism evidence="3 4">
    <name type="scientific">Sporolactobacillus laevolacticus DSM 442</name>
    <dbReference type="NCBI Taxonomy" id="1395513"/>
    <lineage>
        <taxon>Bacteria</taxon>
        <taxon>Bacillati</taxon>
        <taxon>Bacillota</taxon>
        <taxon>Bacilli</taxon>
        <taxon>Bacillales</taxon>
        <taxon>Sporolactobacillaceae</taxon>
        <taxon>Sporolactobacillus</taxon>
    </lineage>
</organism>
<evidence type="ECO:0000313" key="3">
    <source>
        <dbReference type="EMBL" id="EST12756.1"/>
    </source>
</evidence>
<reference evidence="3 4" key="1">
    <citation type="journal article" date="2013" name="Genome Announc.">
        <title>Genome Sequence of Sporolactobacillus laevolacticus DSM442, an Efficient Polymer-Grade D-Lactate Producer from Agricultural Waste Cottonseed as a Nitrogen Source.</title>
        <authorList>
            <person name="Wang H."/>
            <person name="Wang L."/>
            <person name="Ju J."/>
            <person name="Yu B."/>
            <person name="Ma Y."/>
        </authorList>
    </citation>
    <scope>NUCLEOTIDE SEQUENCE [LARGE SCALE GENOMIC DNA]</scope>
    <source>
        <strain evidence="3 4">DSM 442</strain>
    </source>
</reference>
<evidence type="ECO:0000313" key="4">
    <source>
        <dbReference type="Proteomes" id="UP000018296"/>
    </source>
</evidence>
<sequence>MIVNKLYVPWRVLADQALLEHLENDHPARAQIEADLAKRQAGFRGEQNLAYYLDTFQKEDWHIFYALKLEDCQIDTLLLTPTFISLLESKNYSGVVRFEPDGQFMRRVADRYEGYANPLLQVGRHRALLRKWLSNHGLPKLPIEADVVIAFPATIIENPGKLRHVQEHVFHAEQAPMKLEKLIEKYKHTHNFFEFIPQIEHLLLQEHNDKPINVLNLFNIHPSELRRGVRCDKCRSFDMQRIYANWFCPRCGYKSKTAHIPMILHYFLLFGSTMTNKQCRAFLRVDKCKTMTDLLSKMNLQRGGSGFGNGLYYKSPSHETFDRYFRDKQDWRKRIWNRK</sequence>
<dbReference type="EMBL" id="AWTC01000004">
    <property type="protein sequence ID" value="EST12756.1"/>
    <property type="molecule type" value="Genomic_DNA"/>
</dbReference>
<dbReference type="STRING" id="1395513.P343_05725"/>
<dbReference type="PROSITE" id="PS50965">
    <property type="entry name" value="NERD"/>
    <property type="match status" value="1"/>
</dbReference>
<feature type="domain" description="NERD" evidence="2">
    <location>
        <begin position="41"/>
        <end position="152"/>
    </location>
</feature>
<dbReference type="PROSITE" id="PS00202">
    <property type="entry name" value="RUBREDOXIN"/>
    <property type="match status" value="1"/>
</dbReference>
<keyword evidence="4" id="KW-1185">Reference proteome</keyword>
<dbReference type="Proteomes" id="UP000018296">
    <property type="component" value="Unassembled WGS sequence"/>
</dbReference>
<dbReference type="PATRIC" id="fig|1395513.3.peg.1172"/>
<keyword evidence="1" id="KW-0479">Metal-binding</keyword>
<dbReference type="InterPro" id="IPR011528">
    <property type="entry name" value="NERD"/>
</dbReference>
<dbReference type="AlphaFoldDB" id="V6J0T3"/>
<dbReference type="GO" id="GO:0046872">
    <property type="term" value="F:metal ion binding"/>
    <property type="evidence" value="ECO:0007669"/>
    <property type="project" value="UniProtKB-KW"/>
</dbReference>
<name>V6J0T3_9BACL</name>
<dbReference type="RefSeq" id="WP_023509441.1">
    <property type="nucleotide sequence ID" value="NZ_AWTC01000004.1"/>
</dbReference>
<proteinExistence type="predicted"/>
<dbReference type="OrthoDB" id="569879at2"/>
<accession>V6J0T3</accession>
<evidence type="ECO:0000256" key="1">
    <source>
        <dbReference type="ARBA" id="ARBA00022723"/>
    </source>
</evidence>